<feature type="compositionally biased region" description="Basic and acidic residues" evidence="1">
    <location>
        <begin position="23"/>
        <end position="46"/>
    </location>
</feature>
<evidence type="ECO:0000256" key="1">
    <source>
        <dbReference type="SAM" id="MobiDB-lite"/>
    </source>
</evidence>
<protein>
    <submittedName>
        <fullName evidence="2">Uncharacterized protein</fullName>
    </submittedName>
</protein>
<evidence type="ECO:0000313" key="3">
    <source>
        <dbReference type="Proteomes" id="UP001287282"/>
    </source>
</evidence>
<dbReference type="Proteomes" id="UP001287282">
    <property type="component" value="Unassembled WGS sequence"/>
</dbReference>
<keyword evidence="3" id="KW-1185">Reference proteome</keyword>
<dbReference type="RefSeq" id="WP_317124195.1">
    <property type="nucleotide sequence ID" value="NZ_JAWJBA010000429.1"/>
</dbReference>
<sequence>MALEAAQTDLAAARDAVEAAEARRGDLARAEQEARTTAREAEDRLGRLQTEARGLAQLLVTGKRDHP</sequence>
<dbReference type="EMBL" id="JAWJBA010000429">
    <property type="protein sequence ID" value="MDV2687198.1"/>
    <property type="molecule type" value="Genomic_DNA"/>
</dbReference>
<name>A0ABU3XIM4_9BACI</name>
<organism evidence="2 3">
    <name type="scientific">Alkalihalophilus lindianensis</name>
    <dbReference type="NCBI Taxonomy" id="1630542"/>
    <lineage>
        <taxon>Bacteria</taxon>
        <taxon>Bacillati</taxon>
        <taxon>Bacillota</taxon>
        <taxon>Bacilli</taxon>
        <taxon>Bacillales</taxon>
        <taxon>Bacillaceae</taxon>
        <taxon>Alkalihalophilus</taxon>
    </lineage>
</organism>
<comment type="caution">
    <text evidence="2">The sequence shown here is derived from an EMBL/GenBank/DDBJ whole genome shotgun (WGS) entry which is preliminary data.</text>
</comment>
<reference evidence="2 3" key="1">
    <citation type="submission" date="2023-10" db="EMBL/GenBank/DDBJ databases">
        <title>Screening of Alkalihalobacillus lindianensis BZ-TG-R113 and Its Alleviation of Salt Stress on Rapeseed Growth.</title>
        <authorList>
            <person name="Zhao B."/>
            <person name="Guo T."/>
        </authorList>
    </citation>
    <scope>NUCLEOTIDE SEQUENCE [LARGE SCALE GENOMIC DNA]</scope>
    <source>
        <strain evidence="2 3">BZ-TG-R113</strain>
    </source>
</reference>
<feature type="non-terminal residue" evidence="2">
    <location>
        <position position="67"/>
    </location>
</feature>
<evidence type="ECO:0000313" key="2">
    <source>
        <dbReference type="EMBL" id="MDV2687198.1"/>
    </source>
</evidence>
<gene>
    <name evidence="2" type="ORF">RYX56_22900</name>
</gene>
<proteinExistence type="predicted"/>
<accession>A0ABU3XIM4</accession>
<feature type="region of interest" description="Disordered" evidence="1">
    <location>
        <begin position="23"/>
        <end position="48"/>
    </location>
</feature>